<gene>
    <name evidence="2" type="ORF">PAAG_00654</name>
</gene>
<dbReference type="VEuPathDB" id="FungiDB:PAAG_00654"/>
<protein>
    <submittedName>
        <fullName evidence="2">Uncharacterized protein</fullName>
    </submittedName>
</protein>
<proteinExistence type="predicted"/>
<dbReference type="AlphaFoldDB" id="C1GQ59"/>
<dbReference type="RefSeq" id="XP_002796795.2">
    <property type="nucleotide sequence ID" value="XM_002796749.2"/>
</dbReference>
<dbReference type="EMBL" id="KN293993">
    <property type="protein sequence ID" value="EEH37733.2"/>
    <property type="molecule type" value="Genomic_DNA"/>
</dbReference>
<reference evidence="2 3" key="1">
    <citation type="journal article" date="2011" name="PLoS Genet.">
        <title>Comparative genomic analysis of human fungal pathogens causing paracoccidioidomycosis.</title>
        <authorList>
            <person name="Desjardins C.A."/>
            <person name="Champion M.D."/>
            <person name="Holder J.W."/>
            <person name="Muszewska A."/>
            <person name="Goldberg J."/>
            <person name="Bailao A.M."/>
            <person name="Brigido M.M."/>
            <person name="Ferreira M.E."/>
            <person name="Garcia A.M."/>
            <person name="Grynberg M."/>
            <person name="Gujja S."/>
            <person name="Heiman D.I."/>
            <person name="Henn M.R."/>
            <person name="Kodira C.D."/>
            <person name="Leon-Narvaez H."/>
            <person name="Longo L.V."/>
            <person name="Ma L.J."/>
            <person name="Malavazi I."/>
            <person name="Matsuo A.L."/>
            <person name="Morais F.V."/>
            <person name="Pereira M."/>
            <person name="Rodriguez-Brito S."/>
            <person name="Sakthikumar S."/>
            <person name="Salem-Izacc S.M."/>
            <person name="Sykes S.M."/>
            <person name="Teixeira M.M."/>
            <person name="Vallejo M.C."/>
            <person name="Walter M.E."/>
            <person name="Yandava C."/>
            <person name="Young S."/>
            <person name="Zeng Q."/>
            <person name="Zucker J."/>
            <person name="Felipe M.S."/>
            <person name="Goldman G.H."/>
            <person name="Haas B.J."/>
            <person name="McEwen J.G."/>
            <person name="Nino-Vega G."/>
            <person name="Puccia R."/>
            <person name="San-Blas G."/>
            <person name="Soares C.M."/>
            <person name="Birren B.W."/>
            <person name="Cuomo C.A."/>
        </authorList>
    </citation>
    <scope>NUCLEOTIDE SEQUENCE [LARGE SCALE GENOMIC DNA]</scope>
    <source>
        <strain evidence="3">ATCC MYA-826 / Pb01</strain>
    </source>
</reference>
<dbReference type="GeneID" id="9100245"/>
<dbReference type="PROSITE" id="PS51257">
    <property type="entry name" value="PROKAR_LIPOPROTEIN"/>
    <property type="match status" value="1"/>
</dbReference>
<dbReference type="KEGG" id="pbl:PAAG_00654"/>
<evidence type="ECO:0000313" key="2">
    <source>
        <dbReference type="EMBL" id="EEH37733.2"/>
    </source>
</evidence>
<keyword evidence="3" id="KW-1185">Reference proteome</keyword>
<sequence>MGTRGGDDPVATTLTILGCGLGKPGPASDATSGYQVRIHFPIAEASLGIVYRVTPGNAVPSAAEVFHNHALATFGTKAQKQVQLRFILPSHDVPSAQQPRLQQSDDRQHLVPGTSLGSTNRI</sequence>
<accession>C1GQ59</accession>
<dbReference type="HOGENOM" id="CLU_2027417_0_0_1"/>
<organism evidence="2 3">
    <name type="scientific">Paracoccidioides lutzii (strain ATCC MYA-826 / Pb01)</name>
    <name type="common">Paracoccidioides brasiliensis</name>
    <dbReference type="NCBI Taxonomy" id="502779"/>
    <lineage>
        <taxon>Eukaryota</taxon>
        <taxon>Fungi</taxon>
        <taxon>Dikarya</taxon>
        <taxon>Ascomycota</taxon>
        <taxon>Pezizomycotina</taxon>
        <taxon>Eurotiomycetes</taxon>
        <taxon>Eurotiomycetidae</taxon>
        <taxon>Onygenales</taxon>
        <taxon>Ajellomycetaceae</taxon>
        <taxon>Paracoccidioides</taxon>
    </lineage>
</organism>
<evidence type="ECO:0000313" key="3">
    <source>
        <dbReference type="Proteomes" id="UP000002059"/>
    </source>
</evidence>
<name>C1GQ59_PARBA</name>
<feature type="region of interest" description="Disordered" evidence="1">
    <location>
        <begin position="93"/>
        <end position="122"/>
    </location>
</feature>
<dbReference type="Proteomes" id="UP000002059">
    <property type="component" value="Partially assembled WGS sequence"/>
</dbReference>
<evidence type="ECO:0000256" key="1">
    <source>
        <dbReference type="SAM" id="MobiDB-lite"/>
    </source>
</evidence>